<evidence type="ECO:0000313" key="3">
    <source>
        <dbReference type="Proteomes" id="UP000640531"/>
    </source>
</evidence>
<dbReference type="PROSITE" id="PS51257">
    <property type="entry name" value="PROKAR_LIPOPROTEIN"/>
    <property type="match status" value="1"/>
</dbReference>
<keyword evidence="3" id="KW-1185">Reference proteome</keyword>
<dbReference type="EMBL" id="JACJST010000017">
    <property type="protein sequence ID" value="MBD2569740.1"/>
    <property type="molecule type" value="Genomic_DNA"/>
</dbReference>
<feature type="compositionally biased region" description="Polar residues" evidence="1">
    <location>
        <begin position="67"/>
        <end position="77"/>
    </location>
</feature>
<gene>
    <name evidence="2" type="ORF">H6G59_17935</name>
</gene>
<protein>
    <submittedName>
        <fullName evidence="2">Uncharacterized protein</fullName>
    </submittedName>
</protein>
<dbReference type="Proteomes" id="UP000640531">
    <property type="component" value="Unassembled WGS sequence"/>
</dbReference>
<organism evidence="2 3">
    <name type="scientific">Anabaena lutea FACHB-196</name>
    <dbReference type="NCBI Taxonomy" id="2692881"/>
    <lineage>
        <taxon>Bacteria</taxon>
        <taxon>Bacillati</taxon>
        <taxon>Cyanobacteriota</taxon>
        <taxon>Cyanophyceae</taxon>
        <taxon>Nostocales</taxon>
        <taxon>Nostocaceae</taxon>
        <taxon>Anabaena</taxon>
    </lineage>
</organism>
<feature type="region of interest" description="Disordered" evidence="1">
    <location>
        <begin position="36"/>
        <end position="104"/>
    </location>
</feature>
<proteinExistence type="predicted"/>
<comment type="caution">
    <text evidence="2">The sequence shown here is derived from an EMBL/GenBank/DDBJ whole genome shotgun (WGS) entry which is preliminary data.</text>
</comment>
<sequence>MKSAMYRNFTIVGCALGLLGLMMGCLEMTVSFDSKKPEISSTIPQATSTLKQRTSAPPASEEVISANAANGTTSPSKQLEKPSPENSPHVLAYQPNSANKSKSLGSLRMSNQTNQPVRLALLAQQSAVQNSSQSKSKYNIPAHWDFAPQEGSQKGLILSLPQGNLKLEQGDILVAFAQDGSRRYWGPYVIGETSSPKWNSQTKEWQLLLTP</sequence>
<evidence type="ECO:0000313" key="2">
    <source>
        <dbReference type="EMBL" id="MBD2569740.1"/>
    </source>
</evidence>
<accession>A0ABR8FLQ3</accession>
<feature type="compositionally biased region" description="Polar residues" evidence="1">
    <location>
        <begin position="39"/>
        <end position="57"/>
    </location>
</feature>
<evidence type="ECO:0000256" key="1">
    <source>
        <dbReference type="SAM" id="MobiDB-lite"/>
    </source>
</evidence>
<reference evidence="2 3" key="1">
    <citation type="journal article" date="2020" name="ISME J.">
        <title>Comparative genomics reveals insights into cyanobacterial evolution and habitat adaptation.</title>
        <authorList>
            <person name="Chen M.Y."/>
            <person name="Teng W.K."/>
            <person name="Zhao L."/>
            <person name="Hu C.X."/>
            <person name="Zhou Y.K."/>
            <person name="Han B.P."/>
            <person name="Song L.R."/>
            <person name="Shu W.S."/>
        </authorList>
    </citation>
    <scope>NUCLEOTIDE SEQUENCE [LARGE SCALE GENOMIC DNA]</scope>
    <source>
        <strain evidence="2 3">FACHB-196</strain>
    </source>
</reference>
<dbReference type="RefSeq" id="WP_190716806.1">
    <property type="nucleotide sequence ID" value="NZ_JACJST010000017.1"/>
</dbReference>
<name>A0ABR8FLQ3_9NOST</name>
<feature type="compositionally biased region" description="Polar residues" evidence="1">
    <location>
        <begin position="94"/>
        <end position="104"/>
    </location>
</feature>